<feature type="region of interest" description="Disordered" evidence="1">
    <location>
        <begin position="157"/>
        <end position="195"/>
    </location>
</feature>
<sequence>GNILHRQPGARLQRRVELPEPALRAARRADRHGDRRAAGHRAGGHHLAAVADHLRTAGDHRHHHAGRHLLRRAVRRFHHGHPAQPARRDILGRHHARRLQDGAQRARRRRARHRGDLVLLRRHGRHRARRRVRPVADAGGAVLRPGRLLLAHAFRPDHIGRAGPGQRAQVGGDGGARRGARPGRHRRADRPAALHLRHPRVVGRHQLRGLGHGRVRHRRDHLEPGAAGSARGPEDQGGEPLLDQRGVEARHAFRAARHGAGLRARHPAGRRRLARRLWRLHDGAQGLEGPGQVRHRRDRGRGGAGSGQQRRGADLLHPAADARHPGQRGDGADGGRAHHPGHPAGAAHGGGPTRPVLGPDLLHVDRQRDAAGHQPAADRHVGEAAPGALQVPLSRDPGVLLHRRLQREQQRLRRVLDGDVRGGGLHVQQAEDGAG</sequence>
<evidence type="ECO:0000256" key="1">
    <source>
        <dbReference type="SAM" id="MobiDB-lite"/>
    </source>
</evidence>
<feature type="compositionally biased region" description="Basic and acidic residues" evidence="1">
    <location>
        <begin position="362"/>
        <end position="382"/>
    </location>
</feature>
<organism evidence="2">
    <name type="scientific">uncultured Acetobacteraceae bacterium</name>
    <dbReference type="NCBI Taxonomy" id="169975"/>
    <lineage>
        <taxon>Bacteria</taxon>
        <taxon>Pseudomonadati</taxon>
        <taxon>Pseudomonadota</taxon>
        <taxon>Alphaproteobacteria</taxon>
        <taxon>Acetobacterales</taxon>
        <taxon>Acetobacteraceae</taxon>
        <taxon>environmental samples</taxon>
    </lineage>
</organism>
<feature type="compositionally biased region" description="Basic residues" evidence="1">
    <location>
        <begin position="178"/>
        <end position="188"/>
    </location>
</feature>
<feature type="region of interest" description="Disordered" evidence="1">
    <location>
        <begin position="20"/>
        <end position="43"/>
    </location>
</feature>
<dbReference type="AlphaFoldDB" id="A0A6J4J455"/>
<proteinExistence type="predicted"/>
<reference evidence="2" key="1">
    <citation type="submission" date="2020-02" db="EMBL/GenBank/DDBJ databases">
        <authorList>
            <person name="Meier V. D."/>
        </authorList>
    </citation>
    <scope>NUCLEOTIDE SEQUENCE</scope>
    <source>
        <strain evidence="2">AVDCRST_MAG08</strain>
    </source>
</reference>
<dbReference type="EMBL" id="CADCTG010000222">
    <property type="protein sequence ID" value="CAA9267317.1"/>
    <property type="molecule type" value="Genomic_DNA"/>
</dbReference>
<feature type="compositionally biased region" description="Basic and acidic residues" evidence="1">
    <location>
        <begin position="27"/>
        <end position="37"/>
    </location>
</feature>
<feature type="region of interest" description="Disordered" evidence="1">
    <location>
        <begin position="284"/>
        <end position="390"/>
    </location>
</feature>
<gene>
    <name evidence="2" type="ORF">AVDCRST_MAG08-3011</name>
</gene>
<feature type="non-terminal residue" evidence="2">
    <location>
        <position position="1"/>
    </location>
</feature>
<feature type="non-terminal residue" evidence="2">
    <location>
        <position position="435"/>
    </location>
</feature>
<protein>
    <submittedName>
        <fullName evidence="2">Tripartite tricarboxylate transporter TctA family</fullName>
    </submittedName>
</protein>
<accession>A0A6J4J455</accession>
<name>A0A6J4J455_9PROT</name>
<evidence type="ECO:0000313" key="2">
    <source>
        <dbReference type="EMBL" id="CAA9267317.1"/>
    </source>
</evidence>